<reference evidence="2 3" key="1">
    <citation type="submission" date="2016-09" db="EMBL/GenBank/DDBJ databases">
        <title>Extensive genetic diversity and differential bi-allelic expression allows diatom success in the polar Southern Ocean.</title>
        <authorList>
            <consortium name="DOE Joint Genome Institute"/>
            <person name="Mock T."/>
            <person name="Otillar R.P."/>
            <person name="Strauss J."/>
            <person name="Dupont C."/>
            <person name="Frickenhaus S."/>
            <person name="Maumus F."/>
            <person name="Mcmullan M."/>
            <person name="Sanges R."/>
            <person name="Schmutz J."/>
            <person name="Toseland A."/>
            <person name="Valas R."/>
            <person name="Veluchamy A."/>
            <person name="Ward B.J."/>
            <person name="Allen A."/>
            <person name="Barry K."/>
            <person name="Falciatore A."/>
            <person name="Ferrante M."/>
            <person name="Fortunato A.E."/>
            <person name="Gloeckner G."/>
            <person name="Gruber A."/>
            <person name="Hipkin R."/>
            <person name="Janech M."/>
            <person name="Kroth P."/>
            <person name="Leese F."/>
            <person name="Lindquist E."/>
            <person name="Lyon B.R."/>
            <person name="Martin J."/>
            <person name="Mayer C."/>
            <person name="Parker M."/>
            <person name="Quesneville H."/>
            <person name="Raymond J."/>
            <person name="Uhlig C."/>
            <person name="Valentin K.U."/>
            <person name="Worden A.Z."/>
            <person name="Armbrust E.V."/>
            <person name="Bowler C."/>
            <person name="Green B."/>
            <person name="Moulton V."/>
            <person name="Van Oosterhout C."/>
            <person name="Grigoriev I."/>
        </authorList>
    </citation>
    <scope>NUCLEOTIDE SEQUENCE [LARGE SCALE GENOMIC DNA]</scope>
    <source>
        <strain evidence="2 3">CCMP1102</strain>
    </source>
</reference>
<dbReference type="PANTHER" id="PTHR16128:SF5">
    <property type="entry name" value="FAD_NAD(P)-BINDING OXIDOREDUCTASE FAMILY PROTEIN"/>
    <property type="match status" value="1"/>
</dbReference>
<keyword evidence="3" id="KW-1185">Reference proteome</keyword>
<dbReference type="Gene3D" id="3.90.660.10">
    <property type="match status" value="2"/>
</dbReference>
<evidence type="ECO:0000313" key="2">
    <source>
        <dbReference type="EMBL" id="OEU22401.1"/>
    </source>
</evidence>
<dbReference type="Gene3D" id="3.50.50.60">
    <property type="entry name" value="FAD/NAD(P)-binding domain"/>
    <property type="match status" value="2"/>
</dbReference>
<organism evidence="2 3">
    <name type="scientific">Fragilariopsis cylindrus CCMP1102</name>
    <dbReference type="NCBI Taxonomy" id="635003"/>
    <lineage>
        <taxon>Eukaryota</taxon>
        <taxon>Sar</taxon>
        <taxon>Stramenopiles</taxon>
        <taxon>Ochrophyta</taxon>
        <taxon>Bacillariophyta</taxon>
        <taxon>Bacillariophyceae</taxon>
        <taxon>Bacillariophycidae</taxon>
        <taxon>Bacillariales</taxon>
        <taxon>Bacillariaceae</taxon>
        <taxon>Fragilariopsis</taxon>
    </lineage>
</organism>
<evidence type="ECO:0000256" key="1">
    <source>
        <dbReference type="SAM" id="MobiDB-lite"/>
    </source>
</evidence>
<dbReference type="KEGG" id="fcy:FRACYDRAFT_232556"/>
<feature type="compositionally biased region" description="Low complexity" evidence="1">
    <location>
        <begin position="111"/>
        <end position="121"/>
    </location>
</feature>
<accession>A0A1E7FW65</accession>
<proteinExistence type="predicted"/>
<name>A0A1E7FW65_9STRA</name>
<dbReference type="EMBL" id="KV784353">
    <property type="protein sequence ID" value="OEU22401.1"/>
    <property type="molecule type" value="Genomic_DNA"/>
</dbReference>
<evidence type="ECO:0008006" key="4">
    <source>
        <dbReference type="Google" id="ProtNLM"/>
    </source>
</evidence>
<dbReference type="InParanoid" id="A0A1E7FW65"/>
<protein>
    <recommendedName>
        <fullName evidence="4">FAD/NAD(P)-binding domain-containing protein</fullName>
    </recommendedName>
</protein>
<gene>
    <name evidence="2" type="ORF">FRACYDRAFT_232556</name>
</gene>
<dbReference type="Proteomes" id="UP000095751">
    <property type="component" value="Unassembled WGS sequence"/>
</dbReference>
<sequence>MAQPRVAVVGGGIAGTLCSLVLKHRGIEPILIDAGRSGMGGRLRNGGAQFLRAADPRLATVVGMLEQKGFLQEWKGRFGMLGSTGGGFLPAETITKNNDFKPREGSEEQQQDSSSSETAAAAGKTLLKASDGGDFCRFVEGSTAPTYMGMPSMTDLCPEICRMSGIEQITDSKLVGATPMKEGGWTINVESNDSTELLKVDPNEKFDALVLATHDPSVASAIIRSIVDAELDAGGFSSHENAAANNTDEHSALVMNRLGEMADSLQRVRDNEKMPVFALSLTYPKGFSQDIPFDAVSVPGSQLVQFLARDASKPGFNKNSNGDEKGETWTAITTSQMASSILSQPVLSDEEKSELVAQGVISEIAQLLASYNGGSTPEPSEVSVKRWGAAFCSKGLQLKEDSIFLAPWRLTICGDFIRDQSEYQTPLEAAALSGLEAGERTASFWTPEEQ</sequence>
<dbReference type="OrthoDB" id="2161133at2759"/>
<dbReference type="PANTHER" id="PTHR16128">
    <property type="entry name" value="FAD/NAD(P)-BINDING OXIDOREDUCTASE FAMILY PROTEIN"/>
    <property type="match status" value="1"/>
</dbReference>
<evidence type="ECO:0000313" key="3">
    <source>
        <dbReference type="Proteomes" id="UP000095751"/>
    </source>
</evidence>
<dbReference type="InterPro" id="IPR036188">
    <property type="entry name" value="FAD/NAD-bd_sf"/>
</dbReference>
<feature type="region of interest" description="Disordered" evidence="1">
    <location>
        <begin position="92"/>
        <end position="121"/>
    </location>
</feature>
<dbReference type="SUPFAM" id="SSF51905">
    <property type="entry name" value="FAD/NAD(P)-binding domain"/>
    <property type="match status" value="1"/>
</dbReference>
<dbReference type="AlphaFoldDB" id="A0A1E7FW65"/>